<dbReference type="InterPro" id="IPR005828">
    <property type="entry name" value="MFS_sugar_transport-like"/>
</dbReference>
<protein>
    <submittedName>
        <fullName evidence="5">Uncharacterized protein</fullName>
    </submittedName>
</protein>
<dbReference type="GO" id="GO:0016020">
    <property type="term" value="C:membrane"/>
    <property type="evidence" value="ECO:0007669"/>
    <property type="project" value="UniProtKB-SubCell"/>
</dbReference>
<dbReference type="AlphaFoldDB" id="A0AA39SVG4"/>
<proteinExistence type="predicted"/>
<evidence type="ECO:0000256" key="4">
    <source>
        <dbReference type="ARBA" id="ARBA00023136"/>
    </source>
</evidence>
<reference evidence="5" key="1">
    <citation type="journal article" date="2022" name="Plant J.">
        <title>Strategies of tolerance reflected in two North American maple genomes.</title>
        <authorList>
            <person name="McEvoy S.L."/>
            <person name="Sezen U.U."/>
            <person name="Trouern-Trend A."/>
            <person name="McMahon S.M."/>
            <person name="Schaberg P.G."/>
            <person name="Yang J."/>
            <person name="Wegrzyn J.L."/>
            <person name="Swenson N.G."/>
        </authorList>
    </citation>
    <scope>NUCLEOTIDE SEQUENCE</scope>
    <source>
        <strain evidence="5">NS2018</strain>
    </source>
</reference>
<dbReference type="Proteomes" id="UP001168877">
    <property type="component" value="Unassembled WGS sequence"/>
</dbReference>
<evidence type="ECO:0000313" key="6">
    <source>
        <dbReference type="Proteomes" id="UP001168877"/>
    </source>
</evidence>
<accession>A0AA39SVG4</accession>
<evidence type="ECO:0000256" key="3">
    <source>
        <dbReference type="ARBA" id="ARBA00022989"/>
    </source>
</evidence>
<comment type="subcellular location">
    <subcellularLocation>
        <location evidence="1">Membrane</location>
        <topology evidence="1">Multi-pass membrane protein</topology>
    </subcellularLocation>
</comment>
<dbReference type="PANTHER" id="PTHR24064">
    <property type="entry name" value="SOLUTE CARRIER FAMILY 22 MEMBER"/>
    <property type="match status" value="1"/>
</dbReference>
<comment type="caution">
    <text evidence="5">The sequence shown here is derived from an EMBL/GenBank/DDBJ whole genome shotgun (WGS) entry which is preliminary data.</text>
</comment>
<keyword evidence="6" id="KW-1185">Reference proteome</keyword>
<name>A0AA39SVG4_ACESA</name>
<dbReference type="SUPFAM" id="SSF103473">
    <property type="entry name" value="MFS general substrate transporter"/>
    <property type="match status" value="1"/>
</dbReference>
<dbReference type="Gene3D" id="1.20.1250.20">
    <property type="entry name" value="MFS general substrate transporter like domains"/>
    <property type="match status" value="1"/>
</dbReference>
<dbReference type="EMBL" id="JAUESC010000004">
    <property type="protein sequence ID" value="KAK0597953.1"/>
    <property type="molecule type" value="Genomic_DNA"/>
</dbReference>
<dbReference type="InterPro" id="IPR036259">
    <property type="entry name" value="MFS_trans_sf"/>
</dbReference>
<keyword evidence="4" id="KW-0472">Membrane</keyword>
<organism evidence="5 6">
    <name type="scientific">Acer saccharum</name>
    <name type="common">Sugar maple</name>
    <dbReference type="NCBI Taxonomy" id="4024"/>
    <lineage>
        <taxon>Eukaryota</taxon>
        <taxon>Viridiplantae</taxon>
        <taxon>Streptophyta</taxon>
        <taxon>Embryophyta</taxon>
        <taxon>Tracheophyta</taxon>
        <taxon>Spermatophyta</taxon>
        <taxon>Magnoliopsida</taxon>
        <taxon>eudicotyledons</taxon>
        <taxon>Gunneridae</taxon>
        <taxon>Pentapetalae</taxon>
        <taxon>rosids</taxon>
        <taxon>malvids</taxon>
        <taxon>Sapindales</taxon>
        <taxon>Sapindaceae</taxon>
        <taxon>Hippocastanoideae</taxon>
        <taxon>Acereae</taxon>
        <taxon>Acer</taxon>
    </lineage>
</organism>
<dbReference type="GO" id="GO:0022857">
    <property type="term" value="F:transmembrane transporter activity"/>
    <property type="evidence" value="ECO:0007669"/>
    <property type="project" value="InterPro"/>
</dbReference>
<keyword evidence="2" id="KW-0812">Transmembrane</keyword>
<dbReference type="Pfam" id="PF00083">
    <property type="entry name" value="Sugar_tr"/>
    <property type="match status" value="1"/>
</dbReference>
<evidence type="ECO:0000256" key="2">
    <source>
        <dbReference type="ARBA" id="ARBA00022692"/>
    </source>
</evidence>
<reference evidence="5" key="2">
    <citation type="submission" date="2023-06" db="EMBL/GenBank/DDBJ databases">
        <authorList>
            <person name="Swenson N.G."/>
            <person name="Wegrzyn J.L."/>
            <person name="Mcevoy S.L."/>
        </authorList>
    </citation>
    <scope>NUCLEOTIDE SEQUENCE</scope>
    <source>
        <strain evidence="5">NS2018</strain>
        <tissue evidence="5">Leaf</tissue>
    </source>
</reference>
<gene>
    <name evidence="5" type="ORF">LWI29_030157</name>
</gene>
<evidence type="ECO:0000256" key="1">
    <source>
        <dbReference type="ARBA" id="ARBA00004141"/>
    </source>
</evidence>
<keyword evidence="3" id="KW-1133">Transmembrane helix</keyword>
<evidence type="ECO:0000313" key="5">
    <source>
        <dbReference type="EMBL" id="KAK0597953.1"/>
    </source>
</evidence>
<sequence>MTFFFANFGPNSTTFVLLAELFPSQVRSTCHAISAALGKAGAMVRAFVVQSYTLSGSAKQIKKAMLVLDFTNMLGFRCTFLVTETEGRSLEEISGEDSGQNET</sequence>